<dbReference type="Proteomes" id="UP000789595">
    <property type="component" value="Unassembled WGS sequence"/>
</dbReference>
<proteinExistence type="predicted"/>
<evidence type="ECO:0000313" key="3">
    <source>
        <dbReference type="Proteomes" id="UP000789595"/>
    </source>
</evidence>
<feature type="chain" id="PRO_5035144430" description="PsbP C-terminal domain-containing protein" evidence="1">
    <location>
        <begin position="17"/>
        <end position="241"/>
    </location>
</feature>
<evidence type="ECO:0000313" key="2">
    <source>
        <dbReference type="EMBL" id="CAH0371827.1"/>
    </source>
</evidence>
<dbReference type="OrthoDB" id="188627at2759"/>
<dbReference type="Gene3D" id="3.40.1000.10">
    <property type="entry name" value="Mog1/PsbP, alpha/beta/alpha sandwich"/>
    <property type="match status" value="1"/>
</dbReference>
<dbReference type="PROSITE" id="PS51318">
    <property type="entry name" value="TAT"/>
    <property type="match status" value="1"/>
</dbReference>
<evidence type="ECO:0000256" key="1">
    <source>
        <dbReference type="SAM" id="SignalP"/>
    </source>
</evidence>
<keyword evidence="1" id="KW-0732">Signal</keyword>
<dbReference type="InterPro" id="IPR006311">
    <property type="entry name" value="TAT_signal"/>
</dbReference>
<comment type="caution">
    <text evidence="2">The sequence shown here is derived from an EMBL/GenBank/DDBJ whole genome shotgun (WGS) entry which is preliminary data.</text>
</comment>
<reference evidence="2" key="1">
    <citation type="submission" date="2021-11" db="EMBL/GenBank/DDBJ databases">
        <authorList>
            <consortium name="Genoscope - CEA"/>
            <person name="William W."/>
        </authorList>
    </citation>
    <scope>NUCLEOTIDE SEQUENCE</scope>
</reference>
<feature type="signal peptide" evidence="1">
    <location>
        <begin position="1"/>
        <end position="16"/>
    </location>
</feature>
<dbReference type="AlphaFoldDB" id="A0A8J2WX03"/>
<keyword evidence="3" id="KW-1185">Reference proteome</keyword>
<protein>
    <recommendedName>
        <fullName evidence="4">PsbP C-terminal domain-containing protein</fullName>
    </recommendedName>
</protein>
<accession>A0A8J2WX03</accession>
<sequence length="241" mass="25263">MKASTCLLCALPAAAALAPATRRRALGWAAGAAAGVALPRPAAAADLNSWNKKLDKLGLPPLDKIPGGFAPVLSSVNQEQSLFVEFLRPDGWLVVKPSVNTNGEDGTVSAGDYGKGDSAALYVSDLRPATDKAYYAKLLKGGIAQKGGGELYQEFKVRKVTPGAPTTVDFSYELLTGAGFIVERRGVAAVTDVNGKSQALLAVTTSARFKGLEPKLRTIADSFRCYEKVGSVPTDTFGLED</sequence>
<name>A0A8J2WX03_9STRA</name>
<gene>
    <name evidence="2" type="ORF">PECAL_3P17820</name>
</gene>
<organism evidence="2 3">
    <name type="scientific">Pelagomonas calceolata</name>
    <dbReference type="NCBI Taxonomy" id="35677"/>
    <lineage>
        <taxon>Eukaryota</taxon>
        <taxon>Sar</taxon>
        <taxon>Stramenopiles</taxon>
        <taxon>Ochrophyta</taxon>
        <taxon>Pelagophyceae</taxon>
        <taxon>Pelagomonadales</taxon>
        <taxon>Pelagomonadaceae</taxon>
        <taxon>Pelagomonas</taxon>
    </lineage>
</organism>
<evidence type="ECO:0008006" key="4">
    <source>
        <dbReference type="Google" id="ProtNLM"/>
    </source>
</evidence>
<dbReference type="EMBL" id="CAKKNE010000003">
    <property type="protein sequence ID" value="CAH0371827.1"/>
    <property type="molecule type" value="Genomic_DNA"/>
</dbReference>